<accession>A0A177C8H1</accession>
<sequence length="323" mass="36999">MPISPSTQRDIYRTREAVRLIRLRHAMDPTRATDIHTDELIDFDCPQAQRIFKWLSSMPSDLTQLVGSEVPPEQTAELCKDYLNWALSVLKCLEKELELHETEYRRLGLKYHETPLYLRDPMTTPANPRARGLSPSDLRISSAVPAVLPINPAILQSLHSIFNSDHPRTTNHFFSNWRTVQNAFVDISTLLNIDYNHFKRHQLKSLLRSVEHDIDYASRLLSQIGAQLEGVAQNLGEVVARRRMGEGAKLHDAFGVAGSAFRRWVGTFPEVVAGEVEVEVVEKVMRLAGAELSMDWRNDYVTWEDEEERTHLGLIWEADRDCD</sequence>
<keyword evidence="2" id="KW-1185">Reference proteome</keyword>
<dbReference type="GeneID" id="28768569"/>
<evidence type="ECO:0000313" key="2">
    <source>
        <dbReference type="Proteomes" id="UP000077069"/>
    </source>
</evidence>
<dbReference type="EMBL" id="KV441555">
    <property type="protein sequence ID" value="OAG03000.1"/>
    <property type="molecule type" value="Genomic_DNA"/>
</dbReference>
<dbReference type="InParanoid" id="A0A177C8H1"/>
<gene>
    <name evidence="1" type="ORF">CC84DRAFT_1261650</name>
</gene>
<dbReference type="AlphaFoldDB" id="A0A177C8H1"/>
<dbReference type="Proteomes" id="UP000077069">
    <property type="component" value="Unassembled WGS sequence"/>
</dbReference>
<proteinExistence type="predicted"/>
<reference evidence="1 2" key="1">
    <citation type="submission" date="2016-05" db="EMBL/GenBank/DDBJ databases">
        <title>Comparative analysis of secretome profiles of manganese(II)-oxidizing ascomycete fungi.</title>
        <authorList>
            <consortium name="DOE Joint Genome Institute"/>
            <person name="Zeiner C.A."/>
            <person name="Purvine S.O."/>
            <person name="Zink E.M."/>
            <person name="Wu S."/>
            <person name="Pasa-Tolic L."/>
            <person name="Chaput D.L."/>
            <person name="Haridas S."/>
            <person name="Grigoriev I.V."/>
            <person name="Santelli C.M."/>
            <person name="Hansel C.M."/>
        </authorList>
    </citation>
    <scope>NUCLEOTIDE SEQUENCE [LARGE SCALE GENOMIC DNA]</scope>
    <source>
        <strain evidence="1 2">AP3s5-JAC2a</strain>
    </source>
</reference>
<name>A0A177C8H1_9PLEO</name>
<dbReference type="RefSeq" id="XP_018033365.1">
    <property type="nucleotide sequence ID" value="XM_018185083.1"/>
</dbReference>
<evidence type="ECO:0000313" key="1">
    <source>
        <dbReference type="EMBL" id="OAG03000.1"/>
    </source>
</evidence>
<dbReference type="OrthoDB" id="3799366at2759"/>
<protein>
    <submittedName>
        <fullName evidence="1">Uncharacterized protein</fullName>
    </submittedName>
</protein>
<organism evidence="1 2">
    <name type="scientific">Paraphaeosphaeria sporulosa</name>
    <dbReference type="NCBI Taxonomy" id="1460663"/>
    <lineage>
        <taxon>Eukaryota</taxon>
        <taxon>Fungi</taxon>
        <taxon>Dikarya</taxon>
        <taxon>Ascomycota</taxon>
        <taxon>Pezizomycotina</taxon>
        <taxon>Dothideomycetes</taxon>
        <taxon>Pleosporomycetidae</taxon>
        <taxon>Pleosporales</taxon>
        <taxon>Massarineae</taxon>
        <taxon>Didymosphaeriaceae</taxon>
        <taxon>Paraphaeosphaeria</taxon>
    </lineage>
</organism>